<evidence type="ECO:0008006" key="3">
    <source>
        <dbReference type="Google" id="ProtNLM"/>
    </source>
</evidence>
<dbReference type="EMBL" id="LAZR01014522">
    <property type="protein sequence ID" value="KKM17128.1"/>
    <property type="molecule type" value="Genomic_DNA"/>
</dbReference>
<accession>A0A0F9K4Z2</accession>
<feature type="region of interest" description="Disordered" evidence="1">
    <location>
        <begin position="47"/>
        <end position="67"/>
    </location>
</feature>
<gene>
    <name evidence="2" type="ORF">LCGC14_1678940</name>
</gene>
<protein>
    <recommendedName>
        <fullName evidence="3">Antitoxin</fullName>
    </recommendedName>
</protein>
<sequence>MPKQKQSTKPIRVDEKLYDYILERGTKRETFSQVIWRLIGQKKLAKEDKKQLPSEYVPKLNQGKQKR</sequence>
<proteinExistence type="predicted"/>
<reference evidence="2" key="1">
    <citation type="journal article" date="2015" name="Nature">
        <title>Complex archaea that bridge the gap between prokaryotes and eukaryotes.</title>
        <authorList>
            <person name="Spang A."/>
            <person name="Saw J.H."/>
            <person name="Jorgensen S.L."/>
            <person name="Zaremba-Niedzwiedzka K."/>
            <person name="Martijn J."/>
            <person name="Lind A.E."/>
            <person name="van Eijk R."/>
            <person name="Schleper C."/>
            <person name="Guy L."/>
            <person name="Ettema T.J."/>
        </authorList>
    </citation>
    <scope>NUCLEOTIDE SEQUENCE</scope>
</reference>
<name>A0A0F9K4Z2_9ZZZZ</name>
<evidence type="ECO:0000256" key="1">
    <source>
        <dbReference type="SAM" id="MobiDB-lite"/>
    </source>
</evidence>
<dbReference type="AlphaFoldDB" id="A0A0F9K4Z2"/>
<organism evidence="2">
    <name type="scientific">marine sediment metagenome</name>
    <dbReference type="NCBI Taxonomy" id="412755"/>
    <lineage>
        <taxon>unclassified sequences</taxon>
        <taxon>metagenomes</taxon>
        <taxon>ecological metagenomes</taxon>
    </lineage>
</organism>
<comment type="caution">
    <text evidence="2">The sequence shown here is derived from an EMBL/GenBank/DDBJ whole genome shotgun (WGS) entry which is preliminary data.</text>
</comment>
<evidence type="ECO:0000313" key="2">
    <source>
        <dbReference type="EMBL" id="KKM17128.1"/>
    </source>
</evidence>